<dbReference type="Proteomes" id="UP000739538">
    <property type="component" value="Unassembled WGS sequence"/>
</dbReference>
<keyword evidence="1" id="KW-1133">Transmembrane helix</keyword>
<evidence type="ECO:0000313" key="2">
    <source>
        <dbReference type="EMBL" id="MCA9757338.1"/>
    </source>
</evidence>
<reference evidence="2" key="1">
    <citation type="submission" date="2020-04" db="EMBL/GenBank/DDBJ databases">
        <authorList>
            <person name="Zhang T."/>
        </authorList>
    </citation>
    <scope>NUCLEOTIDE SEQUENCE</scope>
    <source>
        <strain evidence="2">HKST-UBA02</strain>
    </source>
</reference>
<proteinExistence type="predicted"/>
<comment type="caution">
    <text evidence="2">The sequence shown here is derived from an EMBL/GenBank/DDBJ whole genome shotgun (WGS) entry which is preliminary data.</text>
</comment>
<accession>A0A956NGB4</accession>
<dbReference type="EMBL" id="JAGQHS010000094">
    <property type="protein sequence ID" value="MCA9757338.1"/>
    <property type="molecule type" value="Genomic_DNA"/>
</dbReference>
<keyword evidence="1" id="KW-0472">Membrane</keyword>
<protein>
    <submittedName>
        <fullName evidence="2">Uncharacterized protein</fullName>
    </submittedName>
</protein>
<feature type="transmembrane region" description="Helical" evidence="1">
    <location>
        <begin position="60"/>
        <end position="81"/>
    </location>
</feature>
<evidence type="ECO:0000313" key="3">
    <source>
        <dbReference type="Proteomes" id="UP000739538"/>
    </source>
</evidence>
<name>A0A956NGB4_UNCEI</name>
<gene>
    <name evidence="2" type="ORF">KDA27_16155</name>
</gene>
<evidence type="ECO:0000256" key="1">
    <source>
        <dbReference type="SAM" id="Phobius"/>
    </source>
</evidence>
<sequence>MTSDDKTDWRASEPIDLGAIDPFRDDRSLSGFVDRLRPHIADELVRRRQEFGLEGILLRWTRGIVAASMAVATLAAVVLIVTKDDSSSETQTVHFTFTESVGVPSEWAVWVESGTPPSATELLGLEGEMQ</sequence>
<dbReference type="AlphaFoldDB" id="A0A956NGB4"/>
<keyword evidence="1" id="KW-0812">Transmembrane</keyword>
<reference evidence="2" key="2">
    <citation type="journal article" date="2021" name="Microbiome">
        <title>Successional dynamics and alternative stable states in a saline activated sludge microbial community over 9 years.</title>
        <authorList>
            <person name="Wang Y."/>
            <person name="Ye J."/>
            <person name="Ju F."/>
            <person name="Liu L."/>
            <person name="Boyd J.A."/>
            <person name="Deng Y."/>
            <person name="Parks D.H."/>
            <person name="Jiang X."/>
            <person name="Yin X."/>
            <person name="Woodcroft B.J."/>
            <person name="Tyson G.W."/>
            <person name="Hugenholtz P."/>
            <person name="Polz M.F."/>
            <person name="Zhang T."/>
        </authorList>
    </citation>
    <scope>NUCLEOTIDE SEQUENCE</scope>
    <source>
        <strain evidence="2">HKST-UBA02</strain>
    </source>
</reference>
<organism evidence="2 3">
    <name type="scientific">Eiseniibacteriota bacterium</name>
    <dbReference type="NCBI Taxonomy" id="2212470"/>
    <lineage>
        <taxon>Bacteria</taxon>
        <taxon>Candidatus Eiseniibacteriota</taxon>
    </lineage>
</organism>